<dbReference type="InterPro" id="IPR022028">
    <property type="entry name" value="DUF3604"/>
</dbReference>
<reference evidence="1 2" key="1">
    <citation type="submission" date="2019-02" db="EMBL/GenBank/DDBJ databases">
        <title>Prokaryotic population dynamics and viral predation in marine succession experiment using metagenomics: the confinement effect.</title>
        <authorList>
            <person name="Haro-Moreno J.M."/>
            <person name="Rodriguez-Valera F."/>
            <person name="Lopez-Perez M."/>
        </authorList>
    </citation>
    <scope>NUCLEOTIDE SEQUENCE [LARGE SCALE GENOMIC DNA]</scope>
    <source>
        <strain evidence="1">MED-G157</strain>
    </source>
</reference>
<protein>
    <submittedName>
        <fullName evidence="1">DUF3604 domain-containing protein</fullName>
    </submittedName>
</protein>
<comment type="caution">
    <text evidence="1">The sequence shown here is derived from an EMBL/GenBank/DDBJ whole genome shotgun (WGS) entry which is preliminary data.</text>
</comment>
<accession>A0A520RZQ6</accession>
<organism evidence="1 2">
    <name type="scientific">OM182 bacterium</name>
    <dbReference type="NCBI Taxonomy" id="2510334"/>
    <lineage>
        <taxon>Bacteria</taxon>
        <taxon>Pseudomonadati</taxon>
        <taxon>Pseudomonadota</taxon>
        <taxon>Gammaproteobacteria</taxon>
        <taxon>OMG group</taxon>
        <taxon>OM182 clade</taxon>
    </lineage>
</organism>
<dbReference type="EMBL" id="SHAG01000027">
    <property type="protein sequence ID" value="RZO75703.1"/>
    <property type="molecule type" value="Genomic_DNA"/>
</dbReference>
<dbReference type="Pfam" id="PF12228">
    <property type="entry name" value="DUF3604"/>
    <property type="match status" value="1"/>
</dbReference>
<sequence>MNVYWGDTHVHTALSSDAYIFGVRLMPDDAYRFAKGEMVTSTSGEKVRLHRPLDFLMVSDHAENIGVIARIDAGDKKLLQTEAGKRTAKAIDYPISLKEALNANTDAPLNEYIAASMFAIKADQGSKTGLGQTGYGQSKRFIQSVWAEVIDSTERHYDPGKFTTFTGYEWTVTNSTGHRNVIFADGPELTNQILPFSALDSMNPEDLWSFLRNYENLTGGQAFAIPHNGNLSGRMFAPTNMDGYAISESYAQTRAIYEPLYEVTQIKGDGETHPLLSPSDEFADYETFRWGVTKSQPDTKKSSSKSIDTKTNNTISIRPERAPEFRYARSALKMGLSQEAKLGSNPFKFGMIGSTDSHTALATADQNNFWGKLPGNEPSRNRVMTGWNYSAGGYAAVWARENTREAIFASMRRKEVYASTGPRITLRFFGGWNFVEDDSTHPNLAQVGYEKGVPMGSDLTLAPKNTSPSFLIQAVRDPEGANLDRIQIIKGWRSEDGKLNEQIYNVALSDNRKERSGASARLVGNTVDITQASFNNSIGDPELTVAWIDPDFNKDLLAFYYVRVLEIPTPRWTAYDAKRYKLSNLPENIPMVTQERAYSSPIWYSPI</sequence>
<dbReference type="Proteomes" id="UP000316199">
    <property type="component" value="Unassembled WGS sequence"/>
</dbReference>
<dbReference type="AlphaFoldDB" id="A0A520RZQ6"/>
<proteinExistence type="predicted"/>
<gene>
    <name evidence="1" type="ORF">EVA68_06370</name>
</gene>
<dbReference type="Gene3D" id="3.20.20.140">
    <property type="entry name" value="Metal-dependent hydrolases"/>
    <property type="match status" value="1"/>
</dbReference>
<evidence type="ECO:0000313" key="1">
    <source>
        <dbReference type="EMBL" id="RZO75703.1"/>
    </source>
</evidence>
<evidence type="ECO:0000313" key="2">
    <source>
        <dbReference type="Proteomes" id="UP000316199"/>
    </source>
</evidence>
<name>A0A520RZQ6_9GAMM</name>